<dbReference type="InterPro" id="IPR002508">
    <property type="entry name" value="MurNAc-LAA_cat"/>
</dbReference>
<comment type="catalytic activity">
    <reaction evidence="1">
        <text>Hydrolyzes the link between N-acetylmuramoyl residues and L-amino acid residues in certain cell-wall glycopeptides.</text>
        <dbReference type="EC" id="3.5.1.28"/>
    </reaction>
</comment>
<dbReference type="InterPro" id="IPR050695">
    <property type="entry name" value="N-acetylmuramoyl_amidase_3"/>
</dbReference>
<dbReference type="AlphaFoldDB" id="W2C7R6"/>
<feature type="domain" description="MurNAc-LAA" evidence="4">
    <location>
        <begin position="22"/>
        <end position="137"/>
    </location>
</feature>
<evidence type="ECO:0000259" key="4">
    <source>
        <dbReference type="SMART" id="SM00646"/>
    </source>
</evidence>
<evidence type="ECO:0000313" key="6">
    <source>
        <dbReference type="Proteomes" id="UP000018837"/>
    </source>
</evidence>
<evidence type="ECO:0000256" key="2">
    <source>
        <dbReference type="ARBA" id="ARBA00011901"/>
    </source>
</evidence>
<dbReference type="PANTHER" id="PTHR30404">
    <property type="entry name" value="N-ACETYLMURAMOYL-L-ALANINE AMIDASE"/>
    <property type="match status" value="1"/>
</dbReference>
<sequence>VQGYKVVLTRPSDTFIPLYDRCRIANRYENAIFISVHFNSGGAGTGLETYTLAPRGVPSMMADGPSVSDLVQSPGNVNDAQNTALATATHAAQVVRTKLYDRGIKRARFVVLRETTIPAVLLEGGFLSNTYDAKIIA</sequence>
<feature type="non-terminal residue" evidence="5">
    <location>
        <position position="1"/>
    </location>
</feature>
<dbReference type="PANTHER" id="PTHR30404:SF0">
    <property type="entry name" value="N-ACETYLMURAMOYL-L-ALANINE AMIDASE AMIC"/>
    <property type="match status" value="1"/>
</dbReference>
<name>W2C7R6_9BACT</name>
<gene>
    <name evidence="5" type="ORF">N425_00040</name>
</gene>
<reference evidence="5 6" key="1">
    <citation type="submission" date="2013-11" db="EMBL/GenBank/DDBJ databases">
        <title>Single cell genomics of uncultured Tannerella BU063 (oral taxon 286).</title>
        <authorList>
            <person name="Beall C.J."/>
            <person name="Campbell A.G."/>
            <person name="Griffen A.L."/>
            <person name="Podar M."/>
            <person name="Leys E.J."/>
        </authorList>
    </citation>
    <scope>NUCLEOTIDE SEQUENCE [LARGE SCALE GENOMIC DNA]</scope>
    <source>
        <strain evidence="5">Cell 2</strain>
    </source>
</reference>
<dbReference type="GO" id="GO:0008745">
    <property type="term" value="F:N-acetylmuramoyl-L-alanine amidase activity"/>
    <property type="evidence" value="ECO:0007669"/>
    <property type="project" value="UniProtKB-EC"/>
</dbReference>
<protein>
    <recommendedName>
        <fullName evidence="2">N-acetylmuramoyl-L-alanine amidase</fullName>
        <ecNumber evidence="2">3.5.1.28</ecNumber>
    </recommendedName>
</protein>
<dbReference type="GO" id="GO:0009253">
    <property type="term" value="P:peptidoglycan catabolic process"/>
    <property type="evidence" value="ECO:0007669"/>
    <property type="project" value="InterPro"/>
</dbReference>
<dbReference type="Gene3D" id="3.40.630.40">
    <property type="entry name" value="Zn-dependent exopeptidases"/>
    <property type="match status" value="1"/>
</dbReference>
<evidence type="ECO:0000313" key="5">
    <source>
        <dbReference type="EMBL" id="ETK03068.1"/>
    </source>
</evidence>
<dbReference type="EMBL" id="AYUF01000010">
    <property type="protein sequence ID" value="ETK03068.1"/>
    <property type="molecule type" value="Genomic_DNA"/>
</dbReference>
<dbReference type="EC" id="3.5.1.28" evidence="2"/>
<dbReference type="GO" id="GO:0030288">
    <property type="term" value="C:outer membrane-bounded periplasmic space"/>
    <property type="evidence" value="ECO:0007669"/>
    <property type="project" value="TreeGrafter"/>
</dbReference>
<accession>W2C7R6</accession>
<organism evidence="5 6">
    <name type="scientific">Tannerella sp. oral taxon BU063 isolate Cell 2</name>
    <dbReference type="NCBI Taxonomy" id="1411148"/>
    <lineage>
        <taxon>Bacteria</taxon>
        <taxon>Pseudomonadati</taxon>
        <taxon>Bacteroidota</taxon>
        <taxon>Bacteroidia</taxon>
        <taxon>Bacteroidales</taxon>
        <taxon>Tannerellaceae</taxon>
        <taxon>Tannerella</taxon>
    </lineage>
</organism>
<dbReference type="Proteomes" id="UP000018837">
    <property type="component" value="Unassembled WGS sequence"/>
</dbReference>
<dbReference type="Pfam" id="PF01520">
    <property type="entry name" value="Amidase_3"/>
    <property type="match status" value="1"/>
</dbReference>
<feature type="non-terminal residue" evidence="5">
    <location>
        <position position="137"/>
    </location>
</feature>
<proteinExistence type="predicted"/>
<dbReference type="CDD" id="cd02696">
    <property type="entry name" value="MurNAc-LAA"/>
    <property type="match status" value="1"/>
</dbReference>
<keyword evidence="3" id="KW-0378">Hydrolase</keyword>
<evidence type="ECO:0000256" key="3">
    <source>
        <dbReference type="ARBA" id="ARBA00022801"/>
    </source>
</evidence>
<dbReference type="SMART" id="SM00646">
    <property type="entry name" value="Ami_3"/>
    <property type="match status" value="1"/>
</dbReference>
<evidence type="ECO:0000256" key="1">
    <source>
        <dbReference type="ARBA" id="ARBA00001561"/>
    </source>
</evidence>
<comment type="caution">
    <text evidence="5">The sequence shown here is derived from an EMBL/GenBank/DDBJ whole genome shotgun (WGS) entry which is preliminary data.</text>
</comment>
<dbReference type="SUPFAM" id="SSF53187">
    <property type="entry name" value="Zn-dependent exopeptidases"/>
    <property type="match status" value="1"/>
</dbReference>